<keyword evidence="3 4" id="KW-0653">Protein transport</keyword>
<sequence>MLPVNPRDLEKMMRRLGIKVEQLSADEARIVLGSGETMVFRSPTVIVMRAKGQPPMVYLVGDYTVEKPREDTAVEITEEDVALVAEQAGVSMEEARKALEESGGDIAEAILRLKGEE</sequence>
<evidence type="ECO:0000256" key="2">
    <source>
        <dbReference type="ARBA" id="ARBA00022884"/>
    </source>
</evidence>
<keyword evidence="2 4" id="KW-0694">RNA-binding</keyword>
<dbReference type="NCBIfam" id="TIGR00264">
    <property type="entry name" value="archaeal-type nascent polypeptide-associated complex protein"/>
    <property type="match status" value="1"/>
</dbReference>
<dbReference type="InterPro" id="IPR002715">
    <property type="entry name" value="Nas_poly-pep-assoc_cplx_dom"/>
</dbReference>
<dbReference type="HAMAP" id="MF_00814">
    <property type="entry name" value="NAC_arch"/>
    <property type="match status" value="1"/>
</dbReference>
<evidence type="ECO:0000256" key="1">
    <source>
        <dbReference type="ARBA" id="ARBA00022448"/>
    </source>
</evidence>
<dbReference type="RefSeq" id="WP_131160516.1">
    <property type="nucleotide sequence ID" value="NZ_BDMD01000078.1"/>
</dbReference>
<evidence type="ECO:0000313" key="8">
    <source>
        <dbReference type="Proteomes" id="UP000291213"/>
    </source>
</evidence>
<comment type="function">
    <text evidence="4">Contacts the emerging nascent chain on the ribosome.</text>
</comment>
<dbReference type="Proteomes" id="UP000291213">
    <property type="component" value="Unassembled WGS sequence"/>
</dbReference>
<dbReference type="InterPro" id="IPR038187">
    <property type="entry name" value="NAC_A/B_dom_sf"/>
</dbReference>
<dbReference type="Pfam" id="PF19026">
    <property type="entry name" value="UBA_HYPK"/>
    <property type="match status" value="1"/>
</dbReference>
<protein>
    <recommendedName>
        <fullName evidence="4 5">Nascent polypeptide-associated complex protein</fullName>
    </recommendedName>
</protein>
<feature type="domain" description="NAC-A/B" evidence="6">
    <location>
        <begin position="3"/>
        <end position="72"/>
    </location>
</feature>
<dbReference type="AlphaFoldDB" id="A0A401HB20"/>
<name>A0A401HB20_AERPX</name>
<dbReference type="EMBL" id="BDMD01000078">
    <property type="protein sequence ID" value="GBF09558.1"/>
    <property type="molecule type" value="Genomic_DNA"/>
</dbReference>
<evidence type="ECO:0000256" key="4">
    <source>
        <dbReference type="HAMAP-Rule" id="MF_00814"/>
    </source>
</evidence>
<gene>
    <name evidence="4" type="primary">nac</name>
    <name evidence="7" type="ORF">apy_12830</name>
</gene>
<dbReference type="CDD" id="cd14359">
    <property type="entry name" value="UBA_AeNAC"/>
    <property type="match status" value="1"/>
</dbReference>
<dbReference type="SMART" id="SM01407">
    <property type="entry name" value="NAC"/>
    <property type="match status" value="1"/>
</dbReference>
<evidence type="ECO:0000259" key="6">
    <source>
        <dbReference type="PROSITE" id="PS51151"/>
    </source>
</evidence>
<evidence type="ECO:0000256" key="5">
    <source>
        <dbReference type="NCBIfam" id="TIGR00264"/>
    </source>
</evidence>
<dbReference type="GO" id="GO:0003723">
    <property type="term" value="F:RNA binding"/>
    <property type="evidence" value="ECO:0007669"/>
    <property type="project" value="UniProtKB-UniRule"/>
</dbReference>
<dbReference type="GO" id="GO:0015031">
    <property type="term" value="P:protein transport"/>
    <property type="evidence" value="ECO:0007669"/>
    <property type="project" value="UniProtKB-UniRule"/>
</dbReference>
<dbReference type="Gene3D" id="1.10.8.10">
    <property type="entry name" value="DNA helicase RuvA subunit, C-terminal domain"/>
    <property type="match status" value="1"/>
</dbReference>
<evidence type="ECO:0000256" key="3">
    <source>
        <dbReference type="ARBA" id="ARBA00022927"/>
    </source>
</evidence>
<dbReference type="InterPro" id="IPR044034">
    <property type="entry name" value="NAC-like_UBA"/>
</dbReference>
<organism evidence="7 8">
    <name type="scientific">Aeropyrum pernix</name>
    <dbReference type="NCBI Taxonomy" id="56636"/>
    <lineage>
        <taxon>Archaea</taxon>
        <taxon>Thermoproteota</taxon>
        <taxon>Thermoprotei</taxon>
        <taxon>Desulfurococcales</taxon>
        <taxon>Desulfurococcaceae</taxon>
        <taxon>Aeropyrum</taxon>
    </lineage>
</organism>
<dbReference type="InterPro" id="IPR009060">
    <property type="entry name" value="UBA-like_sf"/>
</dbReference>
<dbReference type="SUPFAM" id="SSF46934">
    <property type="entry name" value="UBA-like"/>
    <property type="match status" value="1"/>
</dbReference>
<dbReference type="Gene3D" id="2.20.70.30">
    <property type="entry name" value="Nascent polypeptide-associated complex domain"/>
    <property type="match status" value="1"/>
</dbReference>
<dbReference type="OrthoDB" id="53273at2157"/>
<comment type="similarity">
    <text evidence="4">Belongs to the NAC-alpha family.</text>
</comment>
<proteinExistence type="inferred from homology"/>
<accession>A0A401HB20</accession>
<dbReference type="InterPro" id="IPR005231">
    <property type="entry name" value="NAC_arc"/>
</dbReference>
<reference evidence="7 8" key="1">
    <citation type="submission" date="2017-02" db="EMBL/GenBank/DDBJ databases">
        <title>isolation and characterization of a novel temperate virus Aeropyrum globular virus 1 infecting hyperthermophilic archaeon Aeropyrum.</title>
        <authorList>
            <person name="Yumiya M."/>
            <person name="Yoshida T."/>
            <person name="Sako Y."/>
        </authorList>
    </citation>
    <scope>NUCLEOTIDE SEQUENCE [LARGE SCALE GENOMIC DNA]</scope>
    <source>
        <strain evidence="7 8">YK1-12-2013</strain>
    </source>
</reference>
<evidence type="ECO:0000313" key="7">
    <source>
        <dbReference type="EMBL" id="GBF09558.1"/>
    </source>
</evidence>
<comment type="caution">
    <text evidence="7">The sequence shown here is derived from an EMBL/GenBank/DDBJ whole genome shotgun (WGS) entry which is preliminary data.</text>
</comment>
<dbReference type="PROSITE" id="PS51151">
    <property type="entry name" value="NAC_AB"/>
    <property type="match status" value="1"/>
</dbReference>
<comment type="subunit">
    <text evidence="4">Homodimer. Interacts with the ribosome. Binds ribosomal RNA.</text>
</comment>
<keyword evidence="1 4" id="KW-0813">Transport</keyword>